<protein>
    <submittedName>
        <fullName evidence="1">Uncharacterized protein</fullName>
    </submittedName>
</protein>
<dbReference type="EMBL" id="KY290955">
    <property type="protein sequence ID" value="APU01734.1"/>
    <property type="molecule type" value="Genomic_DNA"/>
</dbReference>
<dbReference type="Proteomes" id="UP000225215">
    <property type="component" value="Segment"/>
</dbReference>
<evidence type="ECO:0000313" key="1">
    <source>
        <dbReference type="EMBL" id="APU01734.1"/>
    </source>
</evidence>
<proteinExistence type="predicted"/>
<name>A0A219YCJ1_9CAUD</name>
<sequence>MIQSFTYILKKENCHEAYQPITIKVIGDIPMEEVKKVHRIRMFDARHDWFRSDENEIEIIDTGRDTIGDYKFIEYDLKDDKVLTVVFSKLVNHDHMDEHIGRIVLKNRLSTMGSCRAKRAGFICGERKFGKSESLRIDCDGNKF</sequence>
<accession>A0A219YCJ1</accession>
<evidence type="ECO:0000313" key="2">
    <source>
        <dbReference type="Proteomes" id="UP000225215"/>
    </source>
</evidence>
<organism evidence="1 2">
    <name type="scientific">Aeromonas phage 65.2</name>
    <dbReference type="NCBI Taxonomy" id="1932896"/>
    <lineage>
        <taxon>Viruses</taxon>
        <taxon>Duplodnaviria</taxon>
        <taxon>Heunggongvirae</taxon>
        <taxon>Uroviricota</taxon>
        <taxon>Caudoviricetes</taxon>
        <taxon>Pantevenvirales</taxon>
        <taxon>Straboviridae</taxon>
        <taxon>Emmerichvirinae</taxon>
        <taxon>Ishigurovirus</taxon>
        <taxon>Ishigurovirus osborne</taxon>
    </lineage>
</organism>
<reference evidence="1 2" key="1">
    <citation type="journal article" date="2017" name="Sci. Rep.">
        <title>Characterization and diversity of phages infecting Aeromonas salmonicida subsp. salmonicida.</title>
        <authorList>
            <person name="Vincent A.T."/>
            <person name="Paquet V.E."/>
            <person name="Bernatchez A."/>
            <person name="Tremblay D.M."/>
            <person name="Moineau S."/>
            <person name="Charette S.J."/>
        </authorList>
    </citation>
    <scope>NUCLEOTIDE SEQUENCE [LARGE SCALE GENOMIC DNA]</scope>
</reference>